<dbReference type="InterPro" id="IPR032675">
    <property type="entry name" value="LRR_dom_sf"/>
</dbReference>
<feature type="domain" description="Disease resistance R13L4/SHOC-2-like LRR" evidence="5">
    <location>
        <begin position="353"/>
        <end position="538"/>
    </location>
</feature>
<feature type="domain" description="Disease resistance protein winged helix" evidence="4">
    <location>
        <begin position="250"/>
        <end position="309"/>
    </location>
</feature>
<dbReference type="InterPro" id="IPR055414">
    <property type="entry name" value="LRR_R13L4/SHOC2-like"/>
</dbReference>
<dbReference type="InterPro" id="IPR027417">
    <property type="entry name" value="P-loop_NTPase"/>
</dbReference>
<keyword evidence="1" id="KW-0677">Repeat</keyword>
<proteinExistence type="predicted"/>
<dbReference type="eggNOG" id="KOG4658">
    <property type="taxonomic scope" value="Eukaryota"/>
</dbReference>
<dbReference type="Gramene" id="ESQ37303">
    <property type="protein sequence ID" value="ESQ37303"/>
    <property type="gene ID" value="EUTSA_v10002951mg"/>
</dbReference>
<name>V4LC11_EUTSA</name>
<keyword evidence="2" id="KW-0611">Plant defense</keyword>
<dbReference type="GO" id="GO:0043531">
    <property type="term" value="F:ADP binding"/>
    <property type="evidence" value="ECO:0007669"/>
    <property type="project" value="InterPro"/>
</dbReference>
<dbReference type="Gene3D" id="3.40.50.300">
    <property type="entry name" value="P-loop containing nucleotide triphosphate hydrolases"/>
    <property type="match status" value="1"/>
</dbReference>
<keyword evidence="7" id="KW-1185">Reference proteome</keyword>
<dbReference type="KEGG" id="eus:EUTSA_v10002951mg"/>
<evidence type="ECO:0000256" key="1">
    <source>
        <dbReference type="ARBA" id="ARBA00022737"/>
    </source>
</evidence>
<dbReference type="SUPFAM" id="SSF52540">
    <property type="entry name" value="P-loop containing nucleoside triphosphate hydrolases"/>
    <property type="match status" value="1"/>
</dbReference>
<dbReference type="GO" id="GO:0098542">
    <property type="term" value="P:defense response to other organism"/>
    <property type="evidence" value="ECO:0007669"/>
    <property type="project" value="TreeGrafter"/>
</dbReference>
<dbReference type="Pfam" id="PF23559">
    <property type="entry name" value="WHD_DRP"/>
    <property type="match status" value="1"/>
</dbReference>
<organism evidence="6 7">
    <name type="scientific">Eutrema salsugineum</name>
    <name type="common">Saltwater cress</name>
    <name type="synonym">Sisymbrium salsugineum</name>
    <dbReference type="NCBI Taxonomy" id="72664"/>
    <lineage>
        <taxon>Eukaryota</taxon>
        <taxon>Viridiplantae</taxon>
        <taxon>Streptophyta</taxon>
        <taxon>Embryophyta</taxon>
        <taxon>Tracheophyta</taxon>
        <taxon>Spermatophyta</taxon>
        <taxon>Magnoliopsida</taxon>
        <taxon>eudicotyledons</taxon>
        <taxon>Gunneridae</taxon>
        <taxon>Pentapetalae</taxon>
        <taxon>rosids</taxon>
        <taxon>malvids</taxon>
        <taxon>Brassicales</taxon>
        <taxon>Brassicaceae</taxon>
        <taxon>Eutremeae</taxon>
        <taxon>Eutrema</taxon>
    </lineage>
</organism>
<evidence type="ECO:0000259" key="3">
    <source>
        <dbReference type="Pfam" id="PF00931"/>
    </source>
</evidence>
<dbReference type="InterPro" id="IPR044974">
    <property type="entry name" value="Disease_R_plants"/>
</dbReference>
<dbReference type="Gene3D" id="3.80.10.10">
    <property type="entry name" value="Ribonuclease Inhibitor"/>
    <property type="match status" value="1"/>
</dbReference>
<dbReference type="EMBL" id="KI517609">
    <property type="protein sequence ID" value="ESQ37303.1"/>
    <property type="molecule type" value="Genomic_DNA"/>
</dbReference>
<dbReference type="InterPro" id="IPR002182">
    <property type="entry name" value="NB-ARC"/>
</dbReference>
<dbReference type="Pfam" id="PF23598">
    <property type="entry name" value="LRR_14"/>
    <property type="match status" value="1"/>
</dbReference>
<dbReference type="InterPro" id="IPR058922">
    <property type="entry name" value="WHD_DRP"/>
</dbReference>
<dbReference type="Gene3D" id="1.10.10.10">
    <property type="entry name" value="Winged helix-like DNA-binding domain superfamily/Winged helix DNA-binding domain"/>
    <property type="match status" value="1"/>
</dbReference>
<dbReference type="PANTHER" id="PTHR23155:SF1193">
    <property type="entry name" value="DISEASE RESISTANCE PROTEIN RPP13-RELATED"/>
    <property type="match status" value="1"/>
</dbReference>
<evidence type="ECO:0000313" key="7">
    <source>
        <dbReference type="Proteomes" id="UP000030689"/>
    </source>
</evidence>
<sequence>MDAYSIVSDIRTLKRRILDVTRKRETYGIGSFNEPRTRENTSSLRKVKQLRRARSVDQEEIVVGLEDDAKIRLAKLLDVDGDHNRYVKARFDYCTWTSVSQKYKTKEMLLRIIRSLGVASEEDLEKIRILAEEDLEVYLHRLLEGKRYLVVVDDIWDREAWESLKKAGNCLSRKHSRICNGNDSKCHGLPLAIVVLAGLMSRKRPNEWNDVCASFWRRLKEDSIHVSTVFDLSFKELRQEFKLCFLYLSIFPEDYEIDIEKLIQLLMMMEDMAWCYMEVLIDRSLVEAVRRERGKVMSCRIHDLLRDVAIKKARELNFVHIYKDHHSSPTCRREAVHHRMDPYSCEIRVNKRMRSFLFFGERNGTMWGLTKHITLKLKLLRVLHLGGLHVPDVIGELIHLRYLGIADTCISNLPVFISNLRFLQTLDDSGNDSFRQVIDLRSLTSLRHLMGRFAGDLLIGNAVNLQTLRLSSELEEAVRLQTLVELTLRCHIKSLPQDMDLIFPSLESLTLIGLHLEEDPMPALKKLQRLENVVLDSCYYSGEKMRTLQENIFVREKNLESSIQRKSSNKFSLRDREIDGKSGPSLS</sequence>
<protein>
    <submittedName>
        <fullName evidence="6">Uncharacterized protein</fullName>
    </submittedName>
</protein>
<dbReference type="FunFam" id="1.10.10.10:FF:000322">
    <property type="entry name" value="Probable disease resistance protein At1g63360"/>
    <property type="match status" value="1"/>
</dbReference>
<dbReference type="AlphaFoldDB" id="V4LC11"/>
<reference evidence="6 7" key="1">
    <citation type="journal article" date="2013" name="Front. Plant Sci.">
        <title>The Reference Genome of the Halophytic Plant Eutrema salsugineum.</title>
        <authorList>
            <person name="Yang R."/>
            <person name="Jarvis D.E."/>
            <person name="Chen H."/>
            <person name="Beilstein M.A."/>
            <person name="Grimwood J."/>
            <person name="Jenkins J."/>
            <person name="Shu S."/>
            <person name="Prochnik S."/>
            <person name="Xin M."/>
            <person name="Ma C."/>
            <person name="Schmutz J."/>
            <person name="Wing R.A."/>
            <person name="Mitchell-Olds T."/>
            <person name="Schumaker K.S."/>
            <person name="Wang X."/>
        </authorList>
    </citation>
    <scope>NUCLEOTIDE SEQUENCE [LARGE SCALE GENOMIC DNA]</scope>
</reference>
<dbReference type="Pfam" id="PF00931">
    <property type="entry name" value="NB-ARC"/>
    <property type="match status" value="1"/>
</dbReference>
<evidence type="ECO:0000313" key="6">
    <source>
        <dbReference type="EMBL" id="ESQ37303.1"/>
    </source>
</evidence>
<gene>
    <name evidence="6" type="ORF">EUTSA_v10002951mg</name>
</gene>
<feature type="domain" description="NB-ARC" evidence="3">
    <location>
        <begin position="85"/>
        <end position="166"/>
    </location>
</feature>
<evidence type="ECO:0000259" key="5">
    <source>
        <dbReference type="Pfam" id="PF23598"/>
    </source>
</evidence>
<dbReference type="STRING" id="72664.V4LC11"/>
<dbReference type="OMA" id="RVEERNM"/>
<evidence type="ECO:0000259" key="4">
    <source>
        <dbReference type="Pfam" id="PF23559"/>
    </source>
</evidence>
<accession>V4LC11</accession>
<dbReference type="SUPFAM" id="SSF52058">
    <property type="entry name" value="L domain-like"/>
    <property type="match status" value="1"/>
</dbReference>
<evidence type="ECO:0000256" key="2">
    <source>
        <dbReference type="ARBA" id="ARBA00022821"/>
    </source>
</evidence>
<dbReference type="Proteomes" id="UP000030689">
    <property type="component" value="Unassembled WGS sequence"/>
</dbReference>
<dbReference type="InterPro" id="IPR036388">
    <property type="entry name" value="WH-like_DNA-bd_sf"/>
</dbReference>
<dbReference type="PANTHER" id="PTHR23155">
    <property type="entry name" value="DISEASE RESISTANCE PROTEIN RP"/>
    <property type="match status" value="1"/>
</dbReference>